<sequence>MTPPRLTFFCELAAEPLQALFADRAVTEHMVALKASVSLGLLDFSSERAVVVRRLGQAGVPVIAWQLLPAEQGYWFNLDNAPQADARYSAFREWTATHGLEWDGVGLDIEPDIHELQRLLSGGWRRLPALLPRLRQGERLRNAREAYSALVARIRADGHRVDTYQMPFIVDERQARATLLQRLLGVVDLPTDREVLMLYSSFLRPRGAAVLESYGAQARSIAVGSTGGGVELPGLIEVPPLSWDELSRDLRLARRWSEDLHIFSLEGCVRQGFLPRLHTFDWDAPVEPSSGPARRVGLVRWAAGGVLRLSALLSG</sequence>
<dbReference type="RefSeq" id="WP_321544882.1">
    <property type="nucleotide sequence ID" value="NZ_JAXIVS010000002.1"/>
</dbReference>
<comment type="caution">
    <text evidence="1">The sequence shown here is derived from an EMBL/GenBank/DDBJ whole genome shotgun (WGS) entry which is preliminary data.</text>
</comment>
<dbReference type="Proteomes" id="UP001291309">
    <property type="component" value="Unassembled WGS sequence"/>
</dbReference>
<name>A0ABU5GY83_9BACT</name>
<gene>
    <name evidence="1" type="ORF">SYV04_07185</name>
</gene>
<proteinExistence type="predicted"/>
<organism evidence="1 2">
    <name type="scientific">Hyalangium rubrum</name>
    <dbReference type="NCBI Taxonomy" id="3103134"/>
    <lineage>
        <taxon>Bacteria</taxon>
        <taxon>Pseudomonadati</taxon>
        <taxon>Myxococcota</taxon>
        <taxon>Myxococcia</taxon>
        <taxon>Myxococcales</taxon>
        <taxon>Cystobacterineae</taxon>
        <taxon>Archangiaceae</taxon>
        <taxon>Hyalangium</taxon>
    </lineage>
</organism>
<evidence type="ECO:0000313" key="2">
    <source>
        <dbReference type="Proteomes" id="UP001291309"/>
    </source>
</evidence>
<keyword evidence="2" id="KW-1185">Reference proteome</keyword>
<reference evidence="1 2" key="1">
    <citation type="submission" date="2023-12" db="EMBL/GenBank/DDBJ databases">
        <title>the genome sequence of Hyalangium sp. s54d21.</title>
        <authorList>
            <person name="Zhang X."/>
        </authorList>
    </citation>
    <scope>NUCLEOTIDE SEQUENCE [LARGE SCALE GENOMIC DNA]</scope>
    <source>
        <strain evidence="2">s54d21</strain>
    </source>
</reference>
<evidence type="ECO:0000313" key="1">
    <source>
        <dbReference type="EMBL" id="MDY7226161.1"/>
    </source>
</evidence>
<dbReference type="EMBL" id="JAXIVS010000002">
    <property type="protein sequence ID" value="MDY7226161.1"/>
    <property type="molecule type" value="Genomic_DNA"/>
</dbReference>
<protein>
    <submittedName>
        <fullName evidence="1">Uncharacterized protein</fullName>
    </submittedName>
</protein>
<accession>A0ABU5GY83</accession>